<dbReference type="EMBL" id="HG529597">
    <property type="protein sequence ID" value="CDI53925.1"/>
    <property type="molecule type" value="Genomic_DNA"/>
</dbReference>
<feature type="region of interest" description="Disordered" evidence="1">
    <location>
        <begin position="135"/>
        <end position="191"/>
    </location>
</feature>
<feature type="region of interest" description="Disordered" evidence="1">
    <location>
        <begin position="390"/>
        <end position="428"/>
    </location>
</feature>
<evidence type="ECO:0000256" key="1">
    <source>
        <dbReference type="SAM" id="MobiDB-lite"/>
    </source>
</evidence>
<feature type="compositionally biased region" description="Polar residues" evidence="1">
    <location>
        <begin position="643"/>
        <end position="664"/>
    </location>
</feature>
<sequence length="743" mass="81399">MSQTQSHPYSFDIRLSPPILASLPLPSPADTPPYTPRSKSLDLLRSNSTPISTTRNSLDTVSTLKGGQRISSPIFLNSSVGVKPLQEISQHCTSFGLEFDIGESDTLSFSPHVSATRDLGGDVTKIRDSTMSRLHQTSDVGLRPQPKTPSRRQISDHLLRSKFSMSPVQVSKRSKARNSQDRPSLRLSEGIVSQDNAKSTIGNWSHSLGVAARKLQLPRKGSDESYKSQLMLEVPQEEAAPEKGKNSLRSAPSFASLRRFITPSRRIRRVSATTRDLANTKRIMMTVDDVLVESFPSVDQMSWAVDEPCQSRDDVAQTQADNEGCDAVTASYQTGHGMTPCPKRKAREIAESERAAFRGRSALMRGFYEPPSPERGEAKRRAILAAQVNTTATTWMPSKDTSQERQEQNSHGGYRPSEQRISPAPEQATVPTQGKLKTLQLLARRPFSAFGKKVRETQKSWFPTRTPCKPRLSSTHGHQRAATTEEMVTRRSEDLLSKASPRICDSTMMAQKSKSVELDRISLPSKVVPLRPTAGVAYKRRPTIPDAFAKPPNPPPKARGEIGPSCKQIQIQPRISDLRHPWMKQLQLSSTANAHQVDHFTKGSIPCQIWPSVPANASPPSSAGNIPTFSLTAASLTLAETAMPTSNSAPTPANDSGLNLTCKKQSPRRPPASLLGQSLPIPPRSVRSRASTISSQSSCTSSPPSGKVIVSRRSYGTHLRSPVGTDDSELDETEWIDQDDFAV</sequence>
<feature type="region of interest" description="Disordered" evidence="1">
    <location>
        <begin position="544"/>
        <end position="563"/>
    </location>
</feature>
<feature type="compositionally biased region" description="Polar residues" evidence="1">
    <location>
        <begin position="390"/>
        <end position="400"/>
    </location>
</feature>
<feature type="region of interest" description="Disordered" evidence="1">
    <location>
        <begin position="22"/>
        <end position="55"/>
    </location>
</feature>
<organism evidence="2">
    <name type="scientific">Melanopsichium pennsylvanicum 4</name>
    <dbReference type="NCBI Taxonomy" id="1398559"/>
    <lineage>
        <taxon>Eukaryota</taxon>
        <taxon>Fungi</taxon>
        <taxon>Dikarya</taxon>
        <taxon>Basidiomycota</taxon>
        <taxon>Ustilaginomycotina</taxon>
        <taxon>Ustilaginomycetes</taxon>
        <taxon>Ustilaginales</taxon>
        <taxon>Ustilaginaceae</taxon>
        <taxon>Melanopsichium</taxon>
    </lineage>
</organism>
<evidence type="ECO:0000313" key="2">
    <source>
        <dbReference type="EMBL" id="CDI53925.1"/>
    </source>
</evidence>
<feature type="region of interest" description="Disordered" evidence="1">
    <location>
        <begin position="643"/>
        <end position="743"/>
    </location>
</feature>
<name>A0A077QV22_9BASI</name>
<feature type="compositionally biased region" description="Pro residues" evidence="1">
    <location>
        <begin position="25"/>
        <end position="35"/>
    </location>
</feature>
<feature type="compositionally biased region" description="Acidic residues" evidence="1">
    <location>
        <begin position="726"/>
        <end position="743"/>
    </location>
</feature>
<dbReference type="AlphaFoldDB" id="A0A077QV22"/>
<proteinExistence type="predicted"/>
<feature type="compositionally biased region" description="Polar residues" evidence="1">
    <location>
        <begin position="45"/>
        <end position="55"/>
    </location>
</feature>
<feature type="region of interest" description="Disordered" evidence="1">
    <location>
        <begin position="463"/>
        <end position="493"/>
    </location>
</feature>
<reference evidence="2" key="1">
    <citation type="journal article" date="2014" name="Genome Biol. Evol.">
        <title>Gene Loss Rather Than Gene Gain Is Associated with a Host Jump from Monocots to Dicots in the Smut Fungus Melanopsichium pennsylvanicum.</title>
        <authorList>
            <person name="Sharma R."/>
            <person name="Mishra B."/>
            <person name="Runge F."/>
            <person name="Thines M."/>
        </authorList>
    </citation>
    <scope>NUCLEOTIDE SEQUENCE</scope>
    <source>
        <strain evidence="2">4</strain>
    </source>
</reference>
<accession>A0A077QV22</accession>
<protein>
    <submittedName>
        <fullName evidence="2">Uncharacterized protein</fullName>
    </submittedName>
</protein>
<feature type="compositionally biased region" description="Low complexity" evidence="1">
    <location>
        <begin position="688"/>
        <end position="705"/>
    </location>
</feature>